<proteinExistence type="inferred from homology"/>
<feature type="transmembrane region" description="Helical" evidence="11">
    <location>
        <begin position="52"/>
        <end position="76"/>
    </location>
</feature>
<dbReference type="CTD" id="4539"/>
<dbReference type="AlphaFoldDB" id="A0A4Y1JVY3"/>
<comment type="catalytic activity">
    <reaction evidence="10">
        <text>a ubiquinone + NADH + 5 H(+)(in) = a ubiquinol + NAD(+) + 4 H(+)(out)</text>
        <dbReference type="Rhea" id="RHEA:29091"/>
        <dbReference type="Rhea" id="RHEA-COMP:9565"/>
        <dbReference type="Rhea" id="RHEA-COMP:9566"/>
        <dbReference type="ChEBI" id="CHEBI:15378"/>
        <dbReference type="ChEBI" id="CHEBI:16389"/>
        <dbReference type="ChEBI" id="CHEBI:17976"/>
        <dbReference type="ChEBI" id="CHEBI:57540"/>
        <dbReference type="ChEBI" id="CHEBI:57945"/>
        <dbReference type="EC" id="7.1.1.2"/>
    </reaction>
</comment>
<evidence type="ECO:0000256" key="11">
    <source>
        <dbReference type="SAM" id="Phobius"/>
    </source>
</evidence>
<protein>
    <recommendedName>
        <fullName evidence="3">NADH-ubiquinone oxidoreductase chain 4L</fullName>
    </recommendedName>
    <alternativeName>
        <fullName evidence="9">NADH dehydrogenase subunit 4L</fullName>
    </alternativeName>
</protein>
<dbReference type="GO" id="GO:0008137">
    <property type="term" value="F:NADH dehydrogenase (ubiquinone) activity"/>
    <property type="evidence" value="ECO:0007669"/>
    <property type="project" value="UniProtKB-EC"/>
</dbReference>
<reference evidence="12" key="1">
    <citation type="submission" date="2016-05" db="EMBL/GenBank/DDBJ databases">
        <authorList>
            <person name="Yang C."/>
            <person name="Li H."/>
            <person name="Cai W.Z."/>
        </authorList>
    </citation>
    <scope>NUCLEOTIDE SEQUENCE</scope>
</reference>
<evidence type="ECO:0000256" key="6">
    <source>
        <dbReference type="ARBA" id="ARBA00022989"/>
    </source>
</evidence>
<organism evidence="12">
    <name type="scientific">Dindymus rubiginosus</name>
    <dbReference type="NCBI Taxonomy" id="1906767"/>
    <lineage>
        <taxon>Eukaryota</taxon>
        <taxon>Metazoa</taxon>
        <taxon>Ecdysozoa</taxon>
        <taxon>Arthropoda</taxon>
        <taxon>Hexapoda</taxon>
        <taxon>Insecta</taxon>
        <taxon>Pterygota</taxon>
        <taxon>Neoptera</taxon>
        <taxon>Paraneoptera</taxon>
        <taxon>Hemiptera</taxon>
        <taxon>Heteroptera</taxon>
        <taxon>Panheteroptera</taxon>
        <taxon>Pentatomomorpha</taxon>
        <taxon>Pyrrhocoroidea</taxon>
        <taxon>Pyrrhocoridae</taxon>
        <taxon>Dindymus</taxon>
    </lineage>
</organism>
<dbReference type="InterPro" id="IPR039428">
    <property type="entry name" value="NUOK/Mnh_C1-like"/>
</dbReference>
<dbReference type="RefSeq" id="YP_009643502.1">
    <property type="nucleotide sequence ID" value="NC_042439.1"/>
</dbReference>
<evidence type="ECO:0000256" key="8">
    <source>
        <dbReference type="ARBA" id="ARBA00023136"/>
    </source>
</evidence>
<keyword evidence="6 11" id="KW-1133">Transmembrane helix</keyword>
<keyword evidence="12" id="KW-0496">Mitochondrion</keyword>
<evidence type="ECO:0000256" key="9">
    <source>
        <dbReference type="ARBA" id="ARBA00031586"/>
    </source>
</evidence>
<evidence type="ECO:0000256" key="10">
    <source>
        <dbReference type="ARBA" id="ARBA00049551"/>
    </source>
</evidence>
<keyword evidence="4 11" id="KW-0812">Transmembrane</keyword>
<keyword evidence="5" id="KW-1278">Translocase</keyword>
<evidence type="ECO:0000256" key="5">
    <source>
        <dbReference type="ARBA" id="ARBA00022967"/>
    </source>
</evidence>
<dbReference type="GO" id="GO:0016020">
    <property type="term" value="C:membrane"/>
    <property type="evidence" value="ECO:0007669"/>
    <property type="project" value="UniProtKB-SubCell"/>
</dbReference>
<feature type="transmembrane region" description="Helical" evidence="11">
    <location>
        <begin position="26"/>
        <end position="45"/>
    </location>
</feature>
<dbReference type="Pfam" id="PF00420">
    <property type="entry name" value="Oxidored_q2"/>
    <property type="match status" value="1"/>
</dbReference>
<dbReference type="EMBL" id="KX345790">
    <property type="protein sequence ID" value="APO08945.1"/>
    <property type="molecule type" value="Genomic_DNA"/>
</dbReference>
<keyword evidence="7" id="KW-0520">NAD</keyword>
<evidence type="ECO:0000256" key="4">
    <source>
        <dbReference type="ARBA" id="ARBA00022692"/>
    </source>
</evidence>
<evidence type="ECO:0000256" key="3">
    <source>
        <dbReference type="ARBA" id="ARBA00016612"/>
    </source>
</evidence>
<evidence type="ECO:0000256" key="1">
    <source>
        <dbReference type="ARBA" id="ARBA00004141"/>
    </source>
</evidence>
<accession>A0A4Y1JVY3</accession>
<comment type="subcellular location">
    <subcellularLocation>
        <location evidence="1">Membrane</location>
        <topology evidence="1">Multi-pass membrane protein</topology>
    </subcellularLocation>
</comment>
<gene>
    <name evidence="12" type="primary">ND4L</name>
</gene>
<dbReference type="GeneID" id="41700683"/>
<evidence type="ECO:0000256" key="2">
    <source>
        <dbReference type="ARBA" id="ARBA00010519"/>
    </source>
</evidence>
<evidence type="ECO:0000313" key="12">
    <source>
        <dbReference type="EMBL" id="APO08945.1"/>
    </source>
</evidence>
<comment type="similarity">
    <text evidence="2">Belongs to the complex I subunit 4L family.</text>
</comment>
<sequence>MLSLGFMFLSGVVVFCLNYKHLLMTLFSIEFLVLSLYSMFFLFLLMCGCELYFTLIFLVFSVCEGALGLGVLVTLLRSHGNDFISSLSVLSW</sequence>
<keyword evidence="8 11" id="KW-0472">Membrane</keyword>
<geneLocation type="mitochondrion" evidence="12"/>
<evidence type="ECO:0000256" key="7">
    <source>
        <dbReference type="ARBA" id="ARBA00023027"/>
    </source>
</evidence>
<reference evidence="12" key="2">
    <citation type="journal article" date="2019" name="Syst. Entomol.">
        <title>Higher-level phylogeny and evolutionary history of Pentatomomorpha (Hemiptera: Heteroptera) inferred from mitochondrial genome sequences.</title>
        <authorList>
            <person name="Liu Y."/>
            <person name="Li H."/>
            <person name="Song F."/>
            <person name="Zhao Y."/>
            <person name="Wilson J.-J."/>
            <person name="Cai W."/>
        </authorList>
    </citation>
    <scope>NUCLEOTIDE SEQUENCE</scope>
</reference>
<name>A0A4Y1JVY3_9HEMI</name>
<dbReference type="Gene3D" id="1.10.287.3510">
    <property type="match status" value="1"/>
</dbReference>